<dbReference type="Pfam" id="PF00170">
    <property type="entry name" value="bZIP_1"/>
    <property type="match status" value="1"/>
</dbReference>
<dbReference type="Proteomes" id="UP000289340">
    <property type="component" value="Chromosome 3"/>
</dbReference>
<keyword evidence="7" id="KW-0539">Nucleus</keyword>
<dbReference type="PROSITE" id="PS51806">
    <property type="entry name" value="DOG1"/>
    <property type="match status" value="1"/>
</dbReference>
<comment type="caution">
    <text evidence="9">The sequence shown here is derived from an EMBL/GenBank/DDBJ whole genome shotgun (WGS) entry which is preliminary data.</text>
</comment>
<keyword evidence="4 9" id="KW-0238">DNA-binding</keyword>
<dbReference type="InterPro" id="IPR025422">
    <property type="entry name" value="TGA_domain"/>
</dbReference>
<evidence type="ECO:0000256" key="3">
    <source>
        <dbReference type="ARBA" id="ARBA00023015"/>
    </source>
</evidence>
<evidence type="ECO:0000256" key="1">
    <source>
        <dbReference type="ARBA" id="ARBA00004123"/>
    </source>
</evidence>
<comment type="subcellular location">
    <subcellularLocation>
        <location evidence="1">Nucleus</location>
    </subcellularLocation>
</comment>
<evidence type="ECO:0000256" key="5">
    <source>
        <dbReference type="ARBA" id="ARBA00023159"/>
    </source>
</evidence>
<dbReference type="SMR" id="A0A445LAX2"/>
<evidence type="ECO:0000259" key="8">
    <source>
        <dbReference type="PROSITE" id="PS51806"/>
    </source>
</evidence>
<dbReference type="GO" id="GO:0003700">
    <property type="term" value="F:DNA-binding transcription factor activity"/>
    <property type="evidence" value="ECO:0007669"/>
    <property type="project" value="InterPro"/>
</dbReference>
<evidence type="ECO:0000313" key="9">
    <source>
        <dbReference type="EMBL" id="RZC20403.1"/>
    </source>
</evidence>
<keyword evidence="5" id="KW-0010">Activator</keyword>
<dbReference type="GO" id="GO:0006351">
    <property type="term" value="P:DNA-templated transcription"/>
    <property type="evidence" value="ECO:0007669"/>
    <property type="project" value="InterPro"/>
</dbReference>
<dbReference type="InterPro" id="IPR046347">
    <property type="entry name" value="bZIP_sf"/>
</dbReference>
<evidence type="ECO:0000313" key="10">
    <source>
        <dbReference type="Proteomes" id="UP000289340"/>
    </source>
</evidence>
<keyword evidence="3" id="KW-0805">Transcription regulation</keyword>
<dbReference type="GO" id="GO:0000976">
    <property type="term" value="F:transcription cis-regulatory region binding"/>
    <property type="evidence" value="ECO:0007669"/>
    <property type="project" value="UniProtKB-ARBA"/>
</dbReference>
<dbReference type="AlphaFoldDB" id="A0A445LAX2"/>
<dbReference type="Pfam" id="PF14144">
    <property type="entry name" value="DOG1"/>
    <property type="match status" value="1"/>
</dbReference>
<gene>
    <name evidence="9" type="ORF">D0Y65_007008</name>
</gene>
<protein>
    <submittedName>
        <fullName evidence="9">TGACG-sequence-specific DNA-binding protein TGA-2.1</fullName>
    </submittedName>
</protein>
<dbReference type="PANTHER" id="PTHR45693">
    <property type="entry name" value="TRANSCRIPTION FACTOR TGA9"/>
    <property type="match status" value="1"/>
</dbReference>
<proteinExistence type="inferred from homology"/>
<name>A0A445LAX2_GLYSO</name>
<dbReference type="EMBL" id="QZWG01000003">
    <property type="protein sequence ID" value="RZC20403.1"/>
    <property type="molecule type" value="Genomic_DNA"/>
</dbReference>
<keyword evidence="6" id="KW-0804">Transcription</keyword>
<sequence length="290" mass="32366">MGSAETLKGRVQHTLRRLAQNREAARKSRLRKMAYVQQLESSRLKLISPAGLGIFISSTGDQAQSMNGNGAMAFDVEYARWLEEHNRQTNELRTAINSHAGDIELRTIVDNFVTQFNDIFRLKAIAAKADSCQILSGMWKTPAERCFMWIGGFRPSELFKLLLSQLEPLVEQQMDIYSFQQSCQQAEEALSQGMDALQQSVSETLANGSPSSSGSPGNVANNMGQITMAMGKLGTLEGFLLQADNLRQRTLEVMLQILTTRQSARALLAISDYFSRLRELGSLWPSRPRE</sequence>
<dbReference type="GO" id="GO:0005634">
    <property type="term" value="C:nucleus"/>
    <property type="evidence" value="ECO:0007669"/>
    <property type="project" value="UniProtKB-SubCell"/>
</dbReference>
<comment type="similarity">
    <text evidence="2">Belongs to the bZIP family.</text>
</comment>
<reference evidence="9 10" key="1">
    <citation type="submission" date="2018-09" db="EMBL/GenBank/DDBJ databases">
        <title>A high-quality reference genome of wild soybean provides a powerful tool to mine soybean genomes.</title>
        <authorList>
            <person name="Xie M."/>
            <person name="Chung C.Y.L."/>
            <person name="Li M.-W."/>
            <person name="Wong F.-L."/>
            <person name="Chan T.-F."/>
            <person name="Lam H.-M."/>
        </authorList>
    </citation>
    <scope>NUCLEOTIDE SEQUENCE [LARGE SCALE GENOMIC DNA]</scope>
    <source>
        <strain evidence="10">cv. W05</strain>
        <tissue evidence="9">Hypocotyl of etiolated seedlings</tissue>
    </source>
</reference>
<evidence type="ECO:0000256" key="7">
    <source>
        <dbReference type="ARBA" id="ARBA00023242"/>
    </source>
</evidence>
<evidence type="ECO:0000256" key="2">
    <source>
        <dbReference type="ARBA" id="ARBA00007163"/>
    </source>
</evidence>
<organism evidence="9 10">
    <name type="scientific">Glycine soja</name>
    <name type="common">Wild soybean</name>
    <dbReference type="NCBI Taxonomy" id="3848"/>
    <lineage>
        <taxon>Eukaryota</taxon>
        <taxon>Viridiplantae</taxon>
        <taxon>Streptophyta</taxon>
        <taxon>Embryophyta</taxon>
        <taxon>Tracheophyta</taxon>
        <taxon>Spermatophyta</taxon>
        <taxon>Magnoliopsida</taxon>
        <taxon>eudicotyledons</taxon>
        <taxon>Gunneridae</taxon>
        <taxon>Pentapetalae</taxon>
        <taxon>rosids</taxon>
        <taxon>fabids</taxon>
        <taxon>Fabales</taxon>
        <taxon>Fabaceae</taxon>
        <taxon>Papilionoideae</taxon>
        <taxon>50 kb inversion clade</taxon>
        <taxon>NPAAA clade</taxon>
        <taxon>indigoferoid/millettioid clade</taxon>
        <taxon>Phaseoleae</taxon>
        <taxon>Glycine</taxon>
        <taxon>Glycine subgen. Soja</taxon>
    </lineage>
</organism>
<dbReference type="PANTHER" id="PTHR45693:SF15">
    <property type="entry name" value="TGACG-SEQUENCE-SPECIFIC DNA-BINDING PROTEIN TGA-2.1"/>
    <property type="match status" value="1"/>
</dbReference>
<evidence type="ECO:0000256" key="4">
    <source>
        <dbReference type="ARBA" id="ARBA00023125"/>
    </source>
</evidence>
<dbReference type="SUPFAM" id="SSF57959">
    <property type="entry name" value="Leucine zipper domain"/>
    <property type="match status" value="1"/>
</dbReference>
<dbReference type="FunFam" id="1.20.5.170:FF:000019">
    <property type="entry name" value="BZIP family transcription factor"/>
    <property type="match status" value="1"/>
</dbReference>
<dbReference type="InterPro" id="IPR004827">
    <property type="entry name" value="bZIP"/>
</dbReference>
<dbReference type="Gene3D" id="1.20.5.170">
    <property type="match status" value="1"/>
</dbReference>
<accession>A0A445LAX2</accession>
<feature type="domain" description="DOG1" evidence="8">
    <location>
        <begin position="71"/>
        <end position="287"/>
    </location>
</feature>
<dbReference type="PROSITE" id="PS00036">
    <property type="entry name" value="BZIP_BASIC"/>
    <property type="match status" value="1"/>
</dbReference>
<keyword evidence="10" id="KW-1185">Reference proteome</keyword>
<evidence type="ECO:0000256" key="6">
    <source>
        <dbReference type="ARBA" id="ARBA00023163"/>
    </source>
</evidence>